<organism evidence="3 4">
    <name type="scientific">Candidatus Thiodiazotropha taylori</name>
    <dbReference type="NCBI Taxonomy" id="2792791"/>
    <lineage>
        <taxon>Bacteria</taxon>
        <taxon>Pseudomonadati</taxon>
        <taxon>Pseudomonadota</taxon>
        <taxon>Gammaproteobacteria</taxon>
        <taxon>Chromatiales</taxon>
        <taxon>Sedimenticolaceae</taxon>
        <taxon>Candidatus Thiodiazotropha</taxon>
    </lineage>
</organism>
<dbReference type="InterPro" id="IPR036116">
    <property type="entry name" value="FN3_sf"/>
</dbReference>
<evidence type="ECO:0000313" key="3">
    <source>
        <dbReference type="EMBL" id="MCG7948465.1"/>
    </source>
</evidence>
<comment type="caution">
    <text evidence="3">The sequence shown here is derived from an EMBL/GenBank/DDBJ whole genome shotgun (WGS) entry which is preliminary data.</text>
</comment>
<feature type="compositionally biased region" description="Polar residues" evidence="1">
    <location>
        <begin position="533"/>
        <end position="546"/>
    </location>
</feature>
<proteinExistence type="predicted"/>
<protein>
    <submittedName>
        <fullName evidence="3">Fibronectin type III domain-containing protein</fullName>
    </submittedName>
</protein>
<evidence type="ECO:0000313" key="4">
    <source>
        <dbReference type="Proteomes" id="UP000886667"/>
    </source>
</evidence>
<dbReference type="AlphaFoldDB" id="A0A9E4T3S4"/>
<dbReference type="InterPro" id="IPR003961">
    <property type="entry name" value="FN3_dom"/>
</dbReference>
<gene>
    <name evidence="3" type="ORF">JAZ07_19155</name>
</gene>
<feature type="non-terminal residue" evidence="3">
    <location>
        <position position="1"/>
    </location>
</feature>
<dbReference type="SMART" id="SM00060">
    <property type="entry name" value="FN3"/>
    <property type="match status" value="2"/>
</dbReference>
<evidence type="ECO:0000259" key="2">
    <source>
        <dbReference type="PROSITE" id="PS50853"/>
    </source>
</evidence>
<dbReference type="InterPro" id="IPR013783">
    <property type="entry name" value="Ig-like_fold"/>
</dbReference>
<evidence type="ECO:0000256" key="1">
    <source>
        <dbReference type="SAM" id="MobiDB-lite"/>
    </source>
</evidence>
<feature type="region of interest" description="Disordered" evidence="1">
    <location>
        <begin position="533"/>
        <end position="552"/>
    </location>
</feature>
<sequence>DPNSFTVDDIVLTGPDGAITPSAITTTNNLNFTVSFTAPLASDGLYNLSIGPNIATLFGGGMDQDQDGILGETPDDIYTTSFELDLTPPAPPSGFNYLLAPQINIVSLSPVTVQGSRTEEVSIWVNGVESVALGSSAWSLPLNLVEGTNDFILEAEDQAGNRSDPVTLRFAYDTIAPVITGYTPPDGYTNQPSVTISVNYTETGTGIDLNNSVLTVTRDGSPVAGSWAEEINTLRFIPDQPLLDGVYQLTQQLQDLAGHLSNTVNHGFTLDTLAPDAPTINSLPAVTGSAQITVSGSKEIDSEVLLDGQILVSRNGLSDWSAAVSLANGLNTLSFTVRDRAGNTSAPTAVEITYDDTAPGPVTLSVANPGDGISLLLDWNSYDEAANGNDIASYAIYIETTPFTSVAALTPTATQTAGNKQYTAQGLVRNQSYYLAVVAIDSQNNRLDSVTPVTATTADNSPPGEVAGLNVVPTATSLQISWNAPADTDGDLAGYRLFFNNDSGTQLDVATTTAQRTGLSTASGYPIRITTLDNSGNESAGRSVTGATLLPNPTGLSAAGEESRVGLTWNTATPNNLVSQIAIYAETS</sequence>
<feature type="domain" description="Fibronectin type-III" evidence="2">
    <location>
        <begin position="462"/>
        <end position="551"/>
    </location>
</feature>
<dbReference type="Pfam" id="PF00041">
    <property type="entry name" value="fn3"/>
    <property type="match status" value="1"/>
</dbReference>
<dbReference type="PROSITE" id="PS50853">
    <property type="entry name" value="FN3"/>
    <property type="match status" value="2"/>
</dbReference>
<accession>A0A9E4T3S4</accession>
<feature type="domain" description="Fibronectin type-III" evidence="2">
    <location>
        <begin position="358"/>
        <end position="460"/>
    </location>
</feature>
<reference evidence="3" key="1">
    <citation type="journal article" date="2021" name="Proc. Natl. Acad. Sci. U.S.A.">
        <title>Global biogeography of chemosynthetic symbionts reveals both localized and globally distributed symbiont groups. .</title>
        <authorList>
            <person name="Osvatic J.T."/>
            <person name="Wilkins L.G.E."/>
            <person name="Leibrecht L."/>
            <person name="Leray M."/>
            <person name="Zauner S."/>
            <person name="Polzin J."/>
            <person name="Camacho Y."/>
            <person name="Gros O."/>
            <person name="van Gils J.A."/>
            <person name="Eisen J.A."/>
            <person name="Petersen J.M."/>
            <person name="Yuen B."/>
        </authorList>
    </citation>
    <scope>NUCLEOTIDE SEQUENCE</scope>
    <source>
        <strain evidence="3">MAGclacostrist064TRANS</strain>
    </source>
</reference>
<dbReference type="CDD" id="cd00063">
    <property type="entry name" value="FN3"/>
    <property type="match status" value="1"/>
</dbReference>
<feature type="non-terminal residue" evidence="3">
    <location>
        <position position="588"/>
    </location>
</feature>
<dbReference type="EMBL" id="JAEPCM010000704">
    <property type="protein sequence ID" value="MCG7948465.1"/>
    <property type="molecule type" value="Genomic_DNA"/>
</dbReference>
<dbReference type="Proteomes" id="UP000886667">
    <property type="component" value="Unassembled WGS sequence"/>
</dbReference>
<name>A0A9E4T3S4_9GAMM</name>
<dbReference type="SUPFAM" id="SSF49265">
    <property type="entry name" value="Fibronectin type III"/>
    <property type="match status" value="1"/>
</dbReference>
<dbReference type="Gene3D" id="2.60.40.10">
    <property type="entry name" value="Immunoglobulins"/>
    <property type="match status" value="5"/>
</dbReference>